<dbReference type="Pfam" id="PF17197">
    <property type="entry name" value="DUF5134"/>
    <property type="match status" value="1"/>
</dbReference>
<evidence type="ECO:0000313" key="3">
    <source>
        <dbReference type="Proteomes" id="UP001282474"/>
    </source>
</evidence>
<keyword evidence="1" id="KW-0472">Membrane</keyword>
<dbReference type="EMBL" id="JARAWJ010000050">
    <property type="protein sequence ID" value="MDX3043333.1"/>
    <property type="molecule type" value="Genomic_DNA"/>
</dbReference>
<name>A0ABU4N453_9ACTN</name>
<organism evidence="2 3">
    <name type="scientific">Streptomyces caniscabiei</name>
    <dbReference type="NCBI Taxonomy" id="2746961"/>
    <lineage>
        <taxon>Bacteria</taxon>
        <taxon>Bacillati</taxon>
        <taxon>Actinomycetota</taxon>
        <taxon>Actinomycetes</taxon>
        <taxon>Kitasatosporales</taxon>
        <taxon>Streptomycetaceae</taxon>
        <taxon>Streptomyces</taxon>
    </lineage>
</organism>
<evidence type="ECO:0000313" key="2">
    <source>
        <dbReference type="EMBL" id="MDX3043333.1"/>
    </source>
</evidence>
<keyword evidence="3" id="KW-1185">Reference proteome</keyword>
<feature type="transmembrane region" description="Helical" evidence="1">
    <location>
        <begin position="34"/>
        <end position="51"/>
    </location>
</feature>
<keyword evidence="1" id="KW-1133">Transmembrane helix</keyword>
<feature type="transmembrane region" description="Helical" evidence="1">
    <location>
        <begin position="63"/>
        <end position="84"/>
    </location>
</feature>
<proteinExistence type="predicted"/>
<feature type="transmembrane region" description="Helical" evidence="1">
    <location>
        <begin position="6"/>
        <end position="27"/>
    </location>
</feature>
<feature type="transmembrane region" description="Helical" evidence="1">
    <location>
        <begin position="159"/>
        <end position="180"/>
    </location>
</feature>
<keyword evidence="1" id="KW-0812">Transmembrane</keyword>
<dbReference type="RefSeq" id="WP_143110702.1">
    <property type="nucleotide sequence ID" value="NZ_JABXWF010000003.1"/>
</dbReference>
<dbReference type="InterPro" id="IPR033458">
    <property type="entry name" value="DUF5134"/>
</dbReference>
<gene>
    <name evidence="2" type="ORF">PV383_40115</name>
</gene>
<reference evidence="2 3" key="1">
    <citation type="journal article" date="2023" name="Microb. Genom.">
        <title>Mesoterricola silvestris gen. nov., sp. nov., Mesoterricola sediminis sp. nov., Geothrix oryzae sp. nov., Geothrix edaphica sp. nov., Geothrix rubra sp. nov., and Geothrix limicola sp. nov., six novel members of Acidobacteriota isolated from soils.</title>
        <authorList>
            <person name="Weisberg A.J."/>
            <person name="Pearce E."/>
            <person name="Kramer C.G."/>
            <person name="Chang J.H."/>
            <person name="Clarke C.R."/>
        </authorList>
    </citation>
    <scope>NUCLEOTIDE SEQUENCE [LARGE SCALE GENOMIC DNA]</scope>
    <source>
        <strain evidence="2 3">NE20-4-1</strain>
    </source>
</reference>
<dbReference type="Proteomes" id="UP001282474">
    <property type="component" value="Unassembled WGS sequence"/>
</dbReference>
<sequence length="236" mass="23506">MAGHLLGWTLVVLGAGTAVGNLVRLALVRGWGRFEAGAEAVMGVGMAVMAAPPTATLYGTYGIWWAAVFGALCLGGVALSVRHAARGGVRQVRHGAHLVIGSAAMVVMTLAMPGAASGPTLALAGASGHGHGHGGAGGAEGMGAAHGVTEAAATSGSALLWRVAFWALAAYFLAAVALAVRAWMRETGGSSAGPVAQARHRRATRTPAVLSVPNARLVGHVGMGGSMATMLLMMTV</sequence>
<feature type="transmembrane region" description="Helical" evidence="1">
    <location>
        <begin position="96"/>
        <end position="116"/>
    </location>
</feature>
<comment type="caution">
    <text evidence="2">The sequence shown here is derived from an EMBL/GenBank/DDBJ whole genome shotgun (WGS) entry which is preliminary data.</text>
</comment>
<protein>
    <submittedName>
        <fullName evidence="2">DUF5134 domain-containing protein</fullName>
    </submittedName>
</protein>
<accession>A0ABU4N453</accession>
<evidence type="ECO:0000256" key="1">
    <source>
        <dbReference type="SAM" id="Phobius"/>
    </source>
</evidence>